<reference evidence="2 3" key="1">
    <citation type="submission" date="2023-08" db="EMBL/GenBank/DDBJ databases">
        <title>Mesonia sp. MT50, isolated from deep-sea sediment of the Mariana Trench.</title>
        <authorList>
            <person name="Fu H."/>
        </authorList>
    </citation>
    <scope>NUCLEOTIDE SEQUENCE [LARGE SCALE GENOMIC DNA]</scope>
    <source>
        <strain evidence="2 3">MT50</strain>
    </source>
</reference>
<name>A0ABU1A375_9FLAO</name>
<evidence type="ECO:0000256" key="1">
    <source>
        <dbReference type="SAM" id="SignalP"/>
    </source>
</evidence>
<keyword evidence="1" id="KW-0732">Signal</keyword>
<feature type="chain" id="PRO_5046670458" evidence="1">
    <location>
        <begin position="20"/>
        <end position="288"/>
    </location>
</feature>
<comment type="caution">
    <text evidence="2">The sequence shown here is derived from an EMBL/GenBank/DDBJ whole genome shotgun (WGS) entry which is preliminary data.</text>
</comment>
<protein>
    <submittedName>
        <fullName evidence="2">Uncharacterized protein</fullName>
    </submittedName>
</protein>
<dbReference type="Proteomes" id="UP001230915">
    <property type="component" value="Unassembled WGS sequence"/>
</dbReference>
<evidence type="ECO:0000313" key="2">
    <source>
        <dbReference type="EMBL" id="MDQ7918168.1"/>
    </source>
</evidence>
<accession>A0ABU1A375</accession>
<dbReference type="EMBL" id="JAVHUL010000033">
    <property type="protein sequence ID" value="MDQ7918168.1"/>
    <property type="molecule type" value="Genomic_DNA"/>
</dbReference>
<organism evidence="2 3">
    <name type="scientific">Mesonia profundi</name>
    <dbReference type="NCBI Taxonomy" id="3070998"/>
    <lineage>
        <taxon>Bacteria</taxon>
        <taxon>Pseudomonadati</taxon>
        <taxon>Bacteroidota</taxon>
        <taxon>Flavobacteriia</taxon>
        <taxon>Flavobacteriales</taxon>
        <taxon>Flavobacteriaceae</taxon>
        <taxon>Mesonia</taxon>
    </lineage>
</organism>
<proteinExistence type="predicted"/>
<feature type="signal peptide" evidence="1">
    <location>
        <begin position="1"/>
        <end position="19"/>
    </location>
</feature>
<gene>
    <name evidence="2" type="ORF">RBU60_11315</name>
</gene>
<dbReference type="RefSeq" id="WP_308865162.1">
    <property type="nucleotide sequence ID" value="NZ_JAVHUL010000033.1"/>
</dbReference>
<keyword evidence="3" id="KW-1185">Reference proteome</keyword>
<sequence>MIKKHLLICFLLCGFLSSAQNELEKEIVGVYQKRQGPDDFTMVVIFPDHRYIVGYFGGMQKGIWKMEGDFVSLTQETEPAFVLYGRKRKSFGEKTTISYNVEASNRVLVNWESTANPSFVPVFNEGANCFSYPYVQSLKQEVQELKLTQLRQDYAGRTQDKSEIFQFKNPEAFNELLLINLSSQYTRGKTQKLLFKEEELFLSPDGDGIAKRALESLTKEDKDFISHFSKNSLFKEELRRGEEFFPYYENPKPEEAQVFHRISVNKKGSQSMPKVKKTSLFIAECEKN</sequence>
<evidence type="ECO:0000313" key="3">
    <source>
        <dbReference type="Proteomes" id="UP001230915"/>
    </source>
</evidence>